<keyword evidence="3" id="KW-1185">Reference proteome</keyword>
<reference evidence="2" key="2">
    <citation type="submission" date="2021-02" db="EMBL/GenBank/DDBJ databases">
        <authorList>
            <person name="Kimball J.A."/>
            <person name="Haas M.W."/>
            <person name="Macchietto M."/>
            <person name="Kono T."/>
            <person name="Duquette J."/>
            <person name="Shao M."/>
        </authorList>
    </citation>
    <scope>NUCLEOTIDE SEQUENCE</scope>
    <source>
        <tissue evidence="2">Fresh leaf tissue</tissue>
    </source>
</reference>
<dbReference type="Proteomes" id="UP000729402">
    <property type="component" value="Unassembled WGS sequence"/>
</dbReference>
<name>A0A8J5S247_ZIZPA</name>
<proteinExistence type="predicted"/>
<accession>A0A8J5S247</accession>
<feature type="compositionally biased region" description="Polar residues" evidence="1">
    <location>
        <begin position="1"/>
        <end position="16"/>
    </location>
</feature>
<dbReference type="AlphaFoldDB" id="A0A8J5S247"/>
<reference evidence="2" key="1">
    <citation type="journal article" date="2021" name="bioRxiv">
        <title>Whole Genome Assembly and Annotation of Northern Wild Rice, Zizania palustris L., Supports a Whole Genome Duplication in the Zizania Genus.</title>
        <authorList>
            <person name="Haas M."/>
            <person name="Kono T."/>
            <person name="Macchietto M."/>
            <person name="Millas R."/>
            <person name="McGilp L."/>
            <person name="Shao M."/>
            <person name="Duquette J."/>
            <person name="Hirsch C.N."/>
            <person name="Kimball J."/>
        </authorList>
    </citation>
    <scope>NUCLEOTIDE SEQUENCE</scope>
    <source>
        <tissue evidence="2">Fresh leaf tissue</tissue>
    </source>
</reference>
<comment type="caution">
    <text evidence="2">The sequence shown here is derived from an EMBL/GenBank/DDBJ whole genome shotgun (WGS) entry which is preliminary data.</text>
</comment>
<protein>
    <submittedName>
        <fullName evidence="2">Uncharacterized protein</fullName>
    </submittedName>
</protein>
<evidence type="ECO:0000313" key="2">
    <source>
        <dbReference type="EMBL" id="KAG8048591.1"/>
    </source>
</evidence>
<feature type="region of interest" description="Disordered" evidence="1">
    <location>
        <begin position="64"/>
        <end position="86"/>
    </location>
</feature>
<organism evidence="2 3">
    <name type="scientific">Zizania palustris</name>
    <name type="common">Northern wild rice</name>
    <dbReference type="NCBI Taxonomy" id="103762"/>
    <lineage>
        <taxon>Eukaryota</taxon>
        <taxon>Viridiplantae</taxon>
        <taxon>Streptophyta</taxon>
        <taxon>Embryophyta</taxon>
        <taxon>Tracheophyta</taxon>
        <taxon>Spermatophyta</taxon>
        <taxon>Magnoliopsida</taxon>
        <taxon>Liliopsida</taxon>
        <taxon>Poales</taxon>
        <taxon>Poaceae</taxon>
        <taxon>BOP clade</taxon>
        <taxon>Oryzoideae</taxon>
        <taxon>Oryzeae</taxon>
        <taxon>Zizaniinae</taxon>
        <taxon>Zizania</taxon>
    </lineage>
</organism>
<dbReference type="EMBL" id="JAAALK010000289">
    <property type="protein sequence ID" value="KAG8048591.1"/>
    <property type="molecule type" value="Genomic_DNA"/>
</dbReference>
<sequence length="86" mass="9199">MKHSMSTSSQCLSPSTLLDDPRLRVPSPGATLRTYCLLLVHLDPRSDLDPFAAFVMELPAPLASSLPLDPGDEGGATPKDFDECVS</sequence>
<feature type="region of interest" description="Disordered" evidence="1">
    <location>
        <begin position="1"/>
        <end position="24"/>
    </location>
</feature>
<gene>
    <name evidence="2" type="ORF">GUJ93_ZPchr0009g2400</name>
</gene>
<evidence type="ECO:0000313" key="3">
    <source>
        <dbReference type="Proteomes" id="UP000729402"/>
    </source>
</evidence>
<evidence type="ECO:0000256" key="1">
    <source>
        <dbReference type="SAM" id="MobiDB-lite"/>
    </source>
</evidence>